<keyword evidence="2" id="KW-1185">Reference proteome</keyword>
<reference evidence="2" key="1">
    <citation type="submission" date="2016-10" db="EMBL/GenBank/DDBJ databases">
        <authorList>
            <person name="Varghese N."/>
            <person name="Submissions S."/>
        </authorList>
    </citation>
    <scope>NUCLEOTIDE SEQUENCE [LARGE SCALE GENOMIC DNA]</scope>
    <source>
        <strain evidence="2">CGMCC 1.12402</strain>
    </source>
</reference>
<evidence type="ECO:0008006" key="3">
    <source>
        <dbReference type="Google" id="ProtNLM"/>
    </source>
</evidence>
<gene>
    <name evidence="1" type="ORF">SAMN05216290_3569</name>
</gene>
<name>A0A1I0RHC9_9BACT</name>
<evidence type="ECO:0000313" key="1">
    <source>
        <dbReference type="EMBL" id="SEW40282.1"/>
    </source>
</evidence>
<dbReference type="EMBL" id="FOIR01000004">
    <property type="protein sequence ID" value="SEW40282.1"/>
    <property type="molecule type" value="Genomic_DNA"/>
</dbReference>
<proteinExistence type="predicted"/>
<dbReference type="InterPro" id="IPR007362">
    <property type="entry name" value="DUF429"/>
</dbReference>
<protein>
    <recommendedName>
        <fullName evidence="3">DUF429 domain-containing protein</fullName>
    </recommendedName>
</protein>
<dbReference type="OrthoDB" id="1467158at2"/>
<dbReference type="GeneID" id="99988240"/>
<dbReference type="Proteomes" id="UP000199437">
    <property type="component" value="Unassembled WGS sequence"/>
</dbReference>
<evidence type="ECO:0000313" key="2">
    <source>
        <dbReference type="Proteomes" id="UP000199437"/>
    </source>
</evidence>
<dbReference type="Pfam" id="PF04250">
    <property type="entry name" value="DUF429"/>
    <property type="match status" value="1"/>
</dbReference>
<organism evidence="1 2">
    <name type="scientific">Roseivirga pacifica</name>
    <dbReference type="NCBI Taxonomy" id="1267423"/>
    <lineage>
        <taxon>Bacteria</taxon>
        <taxon>Pseudomonadati</taxon>
        <taxon>Bacteroidota</taxon>
        <taxon>Cytophagia</taxon>
        <taxon>Cytophagales</taxon>
        <taxon>Roseivirgaceae</taxon>
        <taxon>Roseivirga</taxon>
    </lineage>
</organism>
<dbReference type="AlphaFoldDB" id="A0A1I0RHC9"/>
<sequence>MIAGIDYGSKMAGTTAIAIVVNGHLHLFSALKNRDADAFISKTLHANKVNLAGIDAPLSLPEVYSGRESKEYFYRACDKELRAMSPMFLGGLTARAIKLKAALEGEGVKLIEVYPASTAKRLHLEQFNYKKKEADYVQMLQILQPVLSFNSFDEPKNSHEMDAVLALHTTVLAADNQAQVTGKASEGLIFF</sequence>
<dbReference type="RefSeq" id="WP_139177663.1">
    <property type="nucleotide sequence ID" value="NZ_FOIR01000004.1"/>
</dbReference>
<accession>A0A1I0RHC9</accession>
<dbReference type="STRING" id="1267423.SAMN05216290_3569"/>